<dbReference type="SUPFAM" id="SSF53335">
    <property type="entry name" value="S-adenosyl-L-methionine-dependent methyltransferases"/>
    <property type="match status" value="1"/>
</dbReference>
<gene>
    <name evidence="1" type="ORF">LCGC14_1205380</name>
</gene>
<protein>
    <recommendedName>
        <fullName evidence="2">DNA (cytosine-5-)-methyltransferase</fullName>
    </recommendedName>
</protein>
<dbReference type="Gene3D" id="3.40.50.150">
    <property type="entry name" value="Vaccinia Virus protein VP39"/>
    <property type="match status" value="1"/>
</dbReference>
<sequence length="202" mass="23121">MMRVLIACEFSGIVREAFKARGHDAWSCDLLDTEIPGQHIKGDVIEQLDKGWDLMIGHPPCTYISYAGTRHWNNSGRVFLRIEALTFFAKLWEAPIGMICLENPKGCASPTIAKYTQEIQPYYFGDNDMKTTWLWLKNLPQLLHSEIDTLFENRTHTEKPTPHSFLKTTGKPTYFTDGKTRDPHIRSKTFQGIAEAMANQWG</sequence>
<proteinExistence type="predicted"/>
<organism evidence="1">
    <name type="scientific">marine sediment metagenome</name>
    <dbReference type="NCBI Taxonomy" id="412755"/>
    <lineage>
        <taxon>unclassified sequences</taxon>
        <taxon>metagenomes</taxon>
        <taxon>ecological metagenomes</taxon>
    </lineage>
</organism>
<reference evidence="1" key="1">
    <citation type="journal article" date="2015" name="Nature">
        <title>Complex archaea that bridge the gap between prokaryotes and eukaryotes.</title>
        <authorList>
            <person name="Spang A."/>
            <person name="Saw J.H."/>
            <person name="Jorgensen S.L."/>
            <person name="Zaremba-Niedzwiedzka K."/>
            <person name="Martijn J."/>
            <person name="Lind A.E."/>
            <person name="van Eijk R."/>
            <person name="Schleper C."/>
            <person name="Guy L."/>
            <person name="Ettema T.J."/>
        </authorList>
    </citation>
    <scope>NUCLEOTIDE SEQUENCE</scope>
</reference>
<dbReference type="EMBL" id="LAZR01006227">
    <property type="protein sequence ID" value="KKM93744.1"/>
    <property type="molecule type" value="Genomic_DNA"/>
</dbReference>
<evidence type="ECO:0000313" key="1">
    <source>
        <dbReference type="EMBL" id="KKM93744.1"/>
    </source>
</evidence>
<comment type="caution">
    <text evidence="1">The sequence shown here is derived from an EMBL/GenBank/DDBJ whole genome shotgun (WGS) entry which is preliminary data.</text>
</comment>
<name>A0A0F9LFM5_9ZZZZ</name>
<evidence type="ECO:0008006" key="2">
    <source>
        <dbReference type="Google" id="ProtNLM"/>
    </source>
</evidence>
<accession>A0A0F9LFM5</accession>
<dbReference type="InterPro" id="IPR029063">
    <property type="entry name" value="SAM-dependent_MTases_sf"/>
</dbReference>
<dbReference type="AlphaFoldDB" id="A0A0F9LFM5"/>